<proteinExistence type="predicted"/>
<evidence type="ECO:0000256" key="1">
    <source>
        <dbReference type="SAM" id="Phobius"/>
    </source>
</evidence>
<feature type="transmembrane region" description="Helical" evidence="1">
    <location>
        <begin position="129"/>
        <end position="153"/>
    </location>
</feature>
<keyword evidence="1" id="KW-0472">Membrane</keyword>
<keyword evidence="3" id="KW-1185">Reference proteome</keyword>
<protein>
    <submittedName>
        <fullName evidence="2">Uncharacterized protein</fullName>
    </submittedName>
</protein>
<evidence type="ECO:0000313" key="2">
    <source>
        <dbReference type="EMBL" id="PYI12297.1"/>
    </source>
</evidence>
<accession>A0A319EPK2</accession>
<dbReference type="OrthoDB" id="4388738at2759"/>
<keyword evidence="1" id="KW-0812">Transmembrane</keyword>
<name>A0A319EPK2_ASPSB</name>
<dbReference type="VEuPathDB" id="FungiDB:BO78DRAFT_1158"/>
<sequence length="185" mass="19781">MNRSVSLAKHSLVPLGPAHACPADTYAHCFWHSKGCIPAGGHLCSEPTGRRVSGGGWHESATRFPGPLIGTSSVWERHGLLCSGNGDGGGPYRRSCVFLDGTFPAHLALLESSWNVCRIQRRIQRLGPVVAIQIGALSRLFVCFVYFAFSALFSSIVNSSNCPNISPPEHSIIITPCHIVTTAGT</sequence>
<dbReference type="AlphaFoldDB" id="A0A319EPK2"/>
<dbReference type="Proteomes" id="UP000248423">
    <property type="component" value="Unassembled WGS sequence"/>
</dbReference>
<keyword evidence="1" id="KW-1133">Transmembrane helix</keyword>
<gene>
    <name evidence="2" type="ORF">BO78DRAFT_1158</name>
</gene>
<dbReference type="EMBL" id="KZ826315">
    <property type="protein sequence ID" value="PYI12297.1"/>
    <property type="molecule type" value="Genomic_DNA"/>
</dbReference>
<organism evidence="2 3">
    <name type="scientific">Aspergillus sclerotiicarbonarius (strain CBS 121057 / IBT 28362)</name>
    <dbReference type="NCBI Taxonomy" id="1448318"/>
    <lineage>
        <taxon>Eukaryota</taxon>
        <taxon>Fungi</taxon>
        <taxon>Dikarya</taxon>
        <taxon>Ascomycota</taxon>
        <taxon>Pezizomycotina</taxon>
        <taxon>Eurotiomycetes</taxon>
        <taxon>Eurotiomycetidae</taxon>
        <taxon>Eurotiales</taxon>
        <taxon>Aspergillaceae</taxon>
        <taxon>Aspergillus</taxon>
        <taxon>Aspergillus subgen. Circumdati</taxon>
    </lineage>
</organism>
<reference evidence="2 3" key="1">
    <citation type="submission" date="2018-02" db="EMBL/GenBank/DDBJ databases">
        <title>The genomes of Aspergillus section Nigri reveals drivers in fungal speciation.</title>
        <authorList>
            <consortium name="DOE Joint Genome Institute"/>
            <person name="Vesth T.C."/>
            <person name="Nybo J."/>
            <person name="Theobald S."/>
            <person name="Brandl J."/>
            <person name="Frisvad J.C."/>
            <person name="Nielsen K.F."/>
            <person name="Lyhne E.K."/>
            <person name="Kogle M.E."/>
            <person name="Kuo A."/>
            <person name="Riley R."/>
            <person name="Clum A."/>
            <person name="Nolan M."/>
            <person name="Lipzen A."/>
            <person name="Salamov A."/>
            <person name="Henrissat B."/>
            <person name="Wiebenga A."/>
            <person name="De vries R.P."/>
            <person name="Grigoriev I.V."/>
            <person name="Mortensen U.H."/>
            <person name="Andersen M.R."/>
            <person name="Baker S.E."/>
        </authorList>
    </citation>
    <scope>NUCLEOTIDE SEQUENCE [LARGE SCALE GENOMIC DNA]</scope>
    <source>
        <strain evidence="2 3">CBS 121057</strain>
    </source>
</reference>
<evidence type="ECO:0000313" key="3">
    <source>
        <dbReference type="Proteomes" id="UP000248423"/>
    </source>
</evidence>